<dbReference type="CDD" id="cd04590">
    <property type="entry name" value="CBS_pair_CorC_HlyC_assoc"/>
    <property type="match status" value="1"/>
</dbReference>
<evidence type="ECO:0000256" key="2">
    <source>
        <dbReference type="ARBA" id="ARBA00006337"/>
    </source>
</evidence>
<dbReference type="PROSITE" id="PS51371">
    <property type="entry name" value="CBS"/>
    <property type="match status" value="2"/>
</dbReference>
<feature type="transmembrane region" description="Helical" evidence="11">
    <location>
        <begin position="6"/>
        <end position="29"/>
    </location>
</feature>
<keyword evidence="3" id="KW-1003">Cell membrane</keyword>
<evidence type="ECO:0000256" key="6">
    <source>
        <dbReference type="ARBA" id="ARBA00022989"/>
    </source>
</evidence>
<evidence type="ECO:0000256" key="9">
    <source>
        <dbReference type="PROSITE-ProRule" id="PRU00703"/>
    </source>
</evidence>
<protein>
    <recommendedName>
        <fullName evidence="16">HlyC/CorC family transporter</fullName>
    </recommendedName>
</protein>
<feature type="transmembrane region" description="Helical" evidence="11">
    <location>
        <begin position="104"/>
        <end position="124"/>
    </location>
</feature>
<keyword evidence="7 9" id="KW-0129">CBS domain</keyword>
<evidence type="ECO:0000256" key="1">
    <source>
        <dbReference type="ARBA" id="ARBA00004651"/>
    </source>
</evidence>
<dbReference type="Pfam" id="PF03471">
    <property type="entry name" value="CorC_HlyC"/>
    <property type="match status" value="1"/>
</dbReference>
<sequence>MSSFAFEALLIILLIIANGVFSMSELAIVSARKVRLEQWAKDGNAKARAALRLISSPNNFLSTVQIGITLIGILSGALGGSTVAQTLQQSLDTIPLIQPYSKTISFTIVVGIITFLSLVVGELVPKRLAMSNAESIACAVAPPMRFLSSVGKPIVYLLSISTEALLSILGIQPTEESQVTEEEIKVMIAQGAESGMFEEAEQDMVERVFRLGDRPIKSLMTPRTEIDWIDVDAPFEETQREVLESGHSRFPVARENLDDCLGVVDIREFLNASINGTPIDLLKVSSPPLYVAETASALSVLEQFKQSGDRVAMVTDEYGGVEGMVTLTDLLEAIVGDLPSSDRQGDPDAMQREDGSWLIDGMISSDRLREILEIEDLPYEEERNYHTLGGLMMTYLRHIPTVGEHFTWERIRFEVMDMDGNRVDKVLVNVLPPTLPPEEEPKNGSKRT</sequence>
<dbReference type="EMBL" id="QBML01000014">
    <property type="protein sequence ID" value="PZO40554.1"/>
    <property type="molecule type" value="Genomic_DNA"/>
</dbReference>
<evidence type="ECO:0000256" key="7">
    <source>
        <dbReference type="ARBA" id="ARBA00023122"/>
    </source>
</evidence>
<comment type="similarity">
    <text evidence="2">Belongs to the UPF0053 family.</text>
</comment>
<keyword evidence="6 10" id="KW-1133">Transmembrane helix</keyword>
<evidence type="ECO:0000256" key="8">
    <source>
        <dbReference type="ARBA" id="ARBA00023136"/>
    </source>
</evidence>
<dbReference type="AlphaFoldDB" id="A0A2W4W5V3"/>
<evidence type="ECO:0000256" key="5">
    <source>
        <dbReference type="ARBA" id="ARBA00022737"/>
    </source>
</evidence>
<dbReference type="GO" id="GO:0005886">
    <property type="term" value="C:plasma membrane"/>
    <property type="evidence" value="ECO:0007669"/>
    <property type="project" value="UniProtKB-SubCell"/>
</dbReference>
<keyword evidence="5" id="KW-0677">Repeat</keyword>
<feature type="domain" description="CBS" evidence="12">
    <location>
        <begin position="284"/>
        <end position="340"/>
    </location>
</feature>
<dbReference type="InterPro" id="IPR044751">
    <property type="entry name" value="Ion_transp-like_CBS"/>
</dbReference>
<dbReference type="InterPro" id="IPR002550">
    <property type="entry name" value="CNNM"/>
</dbReference>
<keyword evidence="8 10" id="KW-0472">Membrane</keyword>
<comment type="subcellular location">
    <subcellularLocation>
        <location evidence="1">Cell membrane</location>
        <topology evidence="1">Multi-pass membrane protein</topology>
    </subcellularLocation>
</comment>
<dbReference type="Pfam" id="PF00571">
    <property type="entry name" value="CBS"/>
    <property type="match status" value="2"/>
</dbReference>
<evidence type="ECO:0000313" key="15">
    <source>
        <dbReference type="Proteomes" id="UP000249467"/>
    </source>
</evidence>
<feature type="domain" description="CNNM transmembrane" evidence="13">
    <location>
        <begin position="1"/>
        <end position="201"/>
    </location>
</feature>
<keyword evidence="4 10" id="KW-0812">Transmembrane</keyword>
<feature type="transmembrane region" description="Helical" evidence="11">
    <location>
        <begin position="60"/>
        <end position="84"/>
    </location>
</feature>
<dbReference type="SMART" id="SM01091">
    <property type="entry name" value="CorC_HlyC"/>
    <property type="match status" value="1"/>
</dbReference>
<feature type="domain" description="CBS" evidence="12">
    <location>
        <begin position="220"/>
        <end position="279"/>
    </location>
</feature>
<evidence type="ECO:0000256" key="10">
    <source>
        <dbReference type="PROSITE-ProRule" id="PRU01193"/>
    </source>
</evidence>
<dbReference type="InterPro" id="IPR016169">
    <property type="entry name" value="FAD-bd_PCMH_sub2"/>
</dbReference>
<dbReference type="InterPro" id="IPR036318">
    <property type="entry name" value="FAD-bd_PCMH-like_sf"/>
</dbReference>
<gene>
    <name evidence="14" type="ORF">DCF19_11695</name>
</gene>
<evidence type="ECO:0000256" key="11">
    <source>
        <dbReference type="SAM" id="Phobius"/>
    </source>
</evidence>
<dbReference type="InterPro" id="IPR005170">
    <property type="entry name" value="Transptr-assoc_dom"/>
</dbReference>
<reference evidence="14 15" key="1">
    <citation type="submission" date="2018-04" db="EMBL/GenBank/DDBJ databases">
        <authorList>
            <person name="Go L.Y."/>
            <person name="Mitchell J.A."/>
        </authorList>
    </citation>
    <scope>NUCLEOTIDE SEQUENCE [LARGE SCALE GENOMIC DNA]</scope>
    <source>
        <strain evidence="14">ULC066bin1</strain>
    </source>
</reference>
<name>A0A2W4W5V3_9CYAN</name>
<dbReference type="Gene3D" id="3.30.465.10">
    <property type="match status" value="1"/>
</dbReference>
<evidence type="ECO:0000256" key="3">
    <source>
        <dbReference type="ARBA" id="ARBA00022475"/>
    </source>
</evidence>
<dbReference type="GO" id="GO:0050660">
    <property type="term" value="F:flavin adenine dinucleotide binding"/>
    <property type="evidence" value="ECO:0007669"/>
    <property type="project" value="InterPro"/>
</dbReference>
<comment type="caution">
    <text evidence="14">The sequence shown here is derived from an EMBL/GenBank/DDBJ whole genome shotgun (WGS) entry which is preliminary data.</text>
</comment>
<dbReference type="InterPro" id="IPR051676">
    <property type="entry name" value="UPF0053_domain"/>
</dbReference>
<evidence type="ECO:0000313" key="14">
    <source>
        <dbReference type="EMBL" id="PZO40554.1"/>
    </source>
</evidence>
<accession>A0A2W4W5V3</accession>
<dbReference type="InterPro" id="IPR046342">
    <property type="entry name" value="CBS_dom_sf"/>
</dbReference>
<organism evidence="14 15">
    <name type="scientific">Pseudanabaena frigida</name>
    <dbReference type="NCBI Taxonomy" id="945775"/>
    <lineage>
        <taxon>Bacteria</taxon>
        <taxon>Bacillati</taxon>
        <taxon>Cyanobacteriota</taxon>
        <taxon>Cyanophyceae</taxon>
        <taxon>Pseudanabaenales</taxon>
        <taxon>Pseudanabaenaceae</taxon>
        <taxon>Pseudanabaena</taxon>
    </lineage>
</organism>
<dbReference type="InterPro" id="IPR000644">
    <property type="entry name" value="CBS_dom"/>
</dbReference>
<dbReference type="PANTHER" id="PTHR43099">
    <property type="entry name" value="UPF0053 PROTEIN YRKA"/>
    <property type="match status" value="1"/>
</dbReference>
<dbReference type="Gene3D" id="3.10.580.10">
    <property type="entry name" value="CBS-domain"/>
    <property type="match status" value="1"/>
</dbReference>
<evidence type="ECO:0000259" key="12">
    <source>
        <dbReference type="PROSITE" id="PS51371"/>
    </source>
</evidence>
<dbReference type="PROSITE" id="PS51846">
    <property type="entry name" value="CNNM"/>
    <property type="match status" value="1"/>
</dbReference>
<evidence type="ECO:0000259" key="13">
    <source>
        <dbReference type="PROSITE" id="PS51846"/>
    </source>
</evidence>
<dbReference type="SUPFAM" id="SSF56176">
    <property type="entry name" value="FAD-binding/transporter-associated domain-like"/>
    <property type="match status" value="1"/>
</dbReference>
<evidence type="ECO:0000256" key="4">
    <source>
        <dbReference type="ARBA" id="ARBA00022692"/>
    </source>
</evidence>
<dbReference type="SUPFAM" id="SSF54631">
    <property type="entry name" value="CBS-domain pair"/>
    <property type="match status" value="1"/>
</dbReference>
<dbReference type="Proteomes" id="UP000249467">
    <property type="component" value="Unassembled WGS sequence"/>
</dbReference>
<proteinExistence type="inferred from homology"/>
<evidence type="ECO:0008006" key="16">
    <source>
        <dbReference type="Google" id="ProtNLM"/>
    </source>
</evidence>
<dbReference type="Pfam" id="PF01595">
    <property type="entry name" value="CNNM"/>
    <property type="match status" value="1"/>
</dbReference>
<dbReference type="PANTHER" id="PTHR43099:SF5">
    <property type="entry name" value="HLYC_CORC FAMILY TRANSPORTER"/>
    <property type="match status" value="1"/>
</dbReference>
<reference evidence="14 15" key="2">
    <citation type="submission" date="2018-06" db="EMBL/GenBank/DDBJ databases">
        <title>Metagenomic assembly of (sub)arctic Cyanobacteria and their associated microbiome from non-axenic cultures.</title>
        <authorList>
            <person name="Baurain D."/>
        </authorList>
    </citation>
    <scope>NUCLEOTIDE SEQUENCE [LARGE SCALE GENOMIC DNA]</scope>
    <source>
        <strain evidence="14">ULC066bin1</strain>
    </source>
</reference>